<proteinExistence type="predicted"/>
<comment type="caution">
    <text evidence="2">The sequence shown here is derived from an EMBL/GenBank/DDBJ whole genome shotgun (WGS) entry which is preliminary data.</text>
</comment>
<accession>M2YDX6</accession>
<dbReference type="Pfam" id="PF12728">
    <property type="entry name" value="HTH_17"/>
    <property type="match status" value="1"/>
</dbReference>
<evidence type="ECO:0000313" key="2">
    <source>
        <dbReference type="EMBL" id="EME36814.1"/>
    </source>
</evidence>
<keyword evidence="3" id="KW-1185">Reference proteome</keyword>
<evidence type="ECO:0000313" key="3">
    <source>
        <dbReference type="Proteomes" id="UP000009877"/>
    </source>
</evidence>
<feature type="domain" description="Helix-turn-helix" evidence="1">
    <location>
        <begin position="23"/>
        <end position="69"/>
    </location>
</feature>
<dbReference type="AlphaFoldDB" id="M2YDX6"/>
<dbReference type="Proteomes" id="UP000009877">
    <property type="component" value="Unassembled WGS sequence"/>
</dbReference>
<organism evidence="2 3">
    <name type="scientific">Kocuria palustris PEL</name>
    <dbReference type="NCBI Taxonomy" id="1236550"/>
    <lineage>
        <taxon>Bacteria</taxon>
        <taxon>Bacillati</taxon>
        <taxon>Actinomycetota</taxon>
        <taxon>Actinomycetes</taxon>
        <taxon>Micrococcales</taxon>
        <taxon>Micrococcaceae</taxon>
        <taxon>Kocuria</taxon>
    </lineage>
</organism>
<dbReference type="SUPFAM" id="SSF46955">
    <property type="entry name" value="Putative DNA-binding domain"/>
    <property type="match status" value="1"/>
</dbReference>
<reference evidence="2 3" key="1">
    <citation type="journal article" date="2014" name="Genome Announc.">
        <title>Draft Genome Sequence of Kocuria palustris PEL.</title>
        <authorList>
            <person name="Sharma G."/>
            <person name="Khatri I."/>
            <person name="Subramanian S."/>
        </authorList>
    </citation>
    <scope>NUCLEOTIDE SEQUENCE [LARGE SCALE GENOMIC DNA]</scope>
    <source>
        <strain evidence="2 3">PEL</strain>
    </source>
</reference>
<gene>
    <name evidence="2" type="ORF">C884_02421</name>
</gene>
<protein>
    <recommendedName>
        <fullName evidence="1">Helix-turn-helix domain-containing protein</fullName>
    </recommendedName>
</protein>
<dbReference type="EMBL" id="ANHZ02000008">
    <property type="protein sequence ID" value="EME36814.1"/>
    <property type="molecule type" value="Genomic_DNA"/>
</dbReference>
<evidence type="ECO:0000259" key="1">
    <source>
        <dbReference type="Pfam" id="PF12728"/>
    </source>
</evidence>
<dbReference type="InterPro" id="IPR009061">
    <property type="entry name" value="DNA-bd_dom_put_sf"/>
</dbReference>
<name>M2YDX6_9MICC</name>
<dbReference type="InterPro" id="IPR041657">
    <property type="entry name" value="HTH_17"/>
</dbReference>
<sequence>MPITAPAAQAEQQHKTDPLIYANELAEILRRSPAAVRYMVHAGTAPPSAKIGGRRVWRLSEVHAWLDQQFADQA</sequence>
<dbReference type="RefSeq" id="WP_006214481.1">
    <property type="nucleotide sequence ID" value="NZ_ANHZ02000008.1"/>
</dbReference>
<dbReference type="Gene3D" id="1.10.238.160">
    <property type="match status" value="1"/>
</dbReference>